<dbReference type="InterPro" id="IPR036396">
    <property type="entry name" value="Cyt_P450_sf"/>
</dbReference>
<dbReference type="PRINTS" id="PR00385">
    <property type="entry name" value="P450"/>
</dbReference>
<evidence type="ECO:0000256" key="4">
    <source>
        <dbReference type="ARBA" id="ARBA00010617"/>
    </source>
</evidence>
<dbReference type="InterPro" id="IPR001128">
    <property type="entry name" value="Cyt_P450"/>
</dbReference>
<keyword evidence="5 13" id="KW-0349">Heme</keyword>
<name>A0ABM1IQC6_POLDO</name>
<dbReference type="CDD" id="cd11056">
    <property type="entry name" value="CYP6-like"/>
    <property type="match status" value="1"/>
</dbReference>
<dbReference type="InterPro" id="IPR017972">
    <property type="entry name" value="Cyt_P450_CS"/>
</dbReference>
<evidence type="ECO:0000313" key="17">
    <source>
        <dbReference type="RefSeq" id="XP_015182413.1"/>
    </source>
</evidence>
<keyword evidence="11 13" id="KW-0503">Monooxygenase</keyword>
<evidence type="ECO:0000256" key="2">
    <source>
        <dbReference type="ARBA" id="ARBA00004174"/>
    </source>
</evidence>
<comment type="similarity">
    <text evidence="4 13">Belongs to the cytochrome P450 family.</text>
</comment>
<evidence type="ECO:0000256" key="14">
    <source>
        <dbReference type="SAM" id="Phobius"/>
    </source>
</evidence>
<dbReference type="GeneID" id="107069526"/>
<keyword evidence="12 14" id="KW-0472">Membrane</keyword>
<accession>A0ABM1IQC6</accession>
<dbReference type="RefSeq" id="XP_015182413.1">
    <property type="nucleotide sequence ID" value="XM_015326927.1"/>
</dbReference>
<keyword evidence="14" id="KW-1133">Transmembrane helix</keyword>
<evidence type="ECO:0000256" key="3">
    <source>
        <dbReference type="ARBA" id="ARBA00004406"/>
    </source>
</evidence>
<keyword evidence="10 13" id="KW-0408">Iron</keyword>
<dbReference type="InterPro" id="IPR050476">
    <property type="entry name" value="Insect_CytP450_Detox"/>
</dbReference>
<dbReference type="Pfam" id="PF00067">
    <property type="entry name" value="p450"/>
    <property type="match status" value="1"/>
</dbReference>
<organism evidence="15 17">
    <name type="scientific">Polistes dominula</name>
    <name type="common">European paper wasp</name>
    <name type="synonym">Vespa dominula</name>
    <dbReference type="NCBI Taxonomy" id="743375"/>
    <lineage>
        <taxon>Eukaryota</taxon>
        <taxon>Metazoa</taxon>
        <taxon>Ecdysozoa</taxon>
        <taxon>Arthropoda</taxon>
        <taxon>Hexapoda</taxon>
        <taxon>Insecta</taxon>
        <taxon>Pterygota</taxon>
        <taxon>Neoptera</taxon>
        <taxon>Endopterygota</taxon>
        <taxon>Hymenoptera</taxon>
        <taxon>Apocrita</taxon>
        <taxon>Aculeata</taxon>
        <taxon>Vespoidea</taxon>
        <taxon>Vespidae</taxon>
        <taxon>Polistinae</taxon>
        <taxon>Polistini</taxon>
        <taxon>Polistes</taxon>
    </lineage>
</organism>
<evidence type="ECO:0000256" key="7">
    <source>
        <dbReference type="ARBA" id="ARBA00022824"/>
    </source>
</evidence>
<dbReference type="SUPFAM" id="SSF48264">
    <property type="entry name" value="Cytochrome P450"/>
    <property type="match status" value="1"/>
</dbReference>
<comment type="cofactor">
    <cofactor evidence="1">
        <name>heme</name>
        <dbReference type="ChEBI" id="CHEBI:30413"/>
    </cofactor>
</comment>
<evidence type="ECO:0000256" key="10">
    <source>
        <dbReference type="ARBA" id="ARBA00023004"/>
    </source>
</evidence>
<evidence type="ECO:0000256" key="12">
    <source>
        <dbReference type="ARBA" id="ARBA00023136"/>
    </source>
</evidence>
<sequence length="511" mass="59835">MAIYWILSELIYILIFIIIGIYLYYKFYICNYWSKRGIPFEKPKYFIEKILDIVCNRKTFGEIFAEMYFEYKKFPYVGIFMAHSPNLLINDPELIRFVLVEEFSNFQDRGLYINENDDPLTGNLFLLTGKKWRTMRTNFATSFSNAKLKNCMFEIFLDKGYVMEEVLADKAKNKSEINVKDIGSCFFIDLIMAVAYGIESNCLEDSKSEFAQWGRTMFKSKPFRTTLLLFIPKLFDILPIKYNHKNVTKLFLKTFKATIEYRKMNNIVKNDLLNLIMQMMDDGYVEYDRERSDEQKEIKKLTVLEGAAHFFGYIIGGYESPSTTISFCLYELALNQEIQHKARKEIDTIIEKHNGITYDAINEMSYLQMVILETLRKYPTLPVMSRVCNKDIQLANYNVVVPKGTKILIPTLGIQRNPEYYPEPDKFIPERFSEEEIRSRHKYIYLPFGEGPRICPGLRYGIVALKVALVNALRKYEYSPGTNTPTKISYVKGSFTLGPENGMYLQIQLRK</sequence>
<evidence type="ECO:0000256" key="1">
    <source>
        <dbReference type="ARBA" id="ARBA00001971"/>
    </source>
</evidence>
<keyword evidence="14" id="KW-0812">Transmembrane</keyword>
<evidence type="ECO:0000256" key="13">
    <source>
        <dbReference type="RuleBase" id="RU000461"/>
    </source>
</evidence>
<dbReference type="Proteomes" id="UP000694924">
    <property type="component" value="Unplaced"/>
</dbReference>
<protein>
    <submittedName>
        <fullName evidence="16 17">Probable cytochrome P450 6a14</fullName>
    </submittedName>
</protein>
<dbReference type="Gene3D" id="1.10.630.10">
    <property type="entry name" value="Cytochrome P450"/>
    <property type="match status" value="1"/>
</dbReference>
<evidence type="ECO:0000256" key="8">
    <source>
        <dbReference type="ARBA" id="ARBA00022848"/>
    </source>
</evidence>
<comment type="subcellular location">
    <subcellularLocation>
        <location evidence="3">Endoplasmic reticulum membrane</location>
        <topology evidence="3">Peripheral membrane protein</topology>
    </subcellularLocation>
    <subcellularLocation>
        <location evidence="2">Microsome membrane</location>
        <topology evidence="2">Peripheral membrane protein</topology>
    </subcellularLocation>
</comment>
<keyword evidence="6 13" id="KW-0479">Metal-binding</keyword>
<evidence type="ECO:0000313" key="15">
    <source>
        <dbReference type="Proteomes" id="UP000694924"/>
    </source>
</evidence>
<evidence type="ECO:0000313" key="16">
    <source>
        <dbReference type="RefSeq" id="XP_015182412.1"/>
    </source>
</evidence>
<reference evidence="16 17" key="1">
    <citation type="submission" date="2025-05" db="UniProtKB">
        <authorList>
            <consortium name="RefSeq"/>
        </authorList>
    </citation>
    <scope>IDENTIFICATION</scope>
</reference>
<keyword evidence="8" id="KW-0492">Microsome</keyword>
<evidence type="ECO:0000256" key="11">
    <source>
        <dbReference type="ARBA" id="ARBA00023033"/>
    </source>
</evidence>
<evidence type="ECO:0000256" key="6">
    <source>
        <dbReference type="ARBA" id="ARBA00022723"/>
    </source>
</evidence>
<proteinExistence type="inferred from homology"/>
<keyword evidence="7" id="KW-0256">Endoplasmic reticulum</keyword>
<dbReference type="RefSeq" id="XP_015182412.1">
    <property type="nucleotide sequence ID" value="XM_015326926.1"/>
</dbReference>
<keyword evidence="15" id="KW-1185">Reference proteome</keyword>
<evidence type="ECO:0000256" key="5">
    <source>
        <dbReference type="ARBA" id="ARBA00022617"/>
    </source>
</evidence>
<dbReference type="PROSITE" id="PS00086">
    <property type="entry name" value="CYTOCHROME_P450"/>
    <property type="match status" value="1"/>
</dbReference>
<gene>
    <name evidence="16 17" type="primary">LOC107069526</name>
</gene>
<dbReference type="PANTHER" id="PTHR24292">
    <property type="entry name" value="CYTOCHROME P450"/>
    <property type="match status" value="1"/>
</dbReference>
<dbReference type="InterPro" id="IPR002401">
    <property type="entry name" value="Cyt_P450_E_grp-I"/>
</dbReference>
<feature type="transmembrane region" description="Helical" evidence="14">
    <location>
        <begin position="6"/>
        <end position="25"/>
    </location>
</feature>
<evidence type="ECO:0000256" key="9">
    <source>
        <dbReference type="ARBA" id="ARBA00023002"/>
    </source>
</evidence>
<dbReference type="PANTHER" id="PTHR24292:SF54">
    <property type="entry name" value="CYP9F3-RELATED"/>
    <property type="match status" value="1"/>
</dbReference>
<dbReference type="PRINTS" id="PR00463">
    <property type="entry name" value="EP450I"/>
</dbReference>
<keyword evidence="9 13" id="KW-0560">Oxidoreductase</keyword>